<organism evidence="11 12">
    <name type="scientific">Limnospira indica PCC 8005</name>
    <dbReference type="NCBI Taxonomy" id="376219"/>
    <lineage>
        <taxon>Bacteria</taxon>
        <taxon>Bacillati</taxon>
        <taxon>Cyanobacteriota</taxon>
        <taxon>Cyanophyceae</taxon>
        <taxon>Oscillatoriophycideae</taxon>
        <taxon>Oscillatoriales</taxon>
        <taxon>Sirenicapillariaceae</taxon>
        <taxon>Limnospira</taxon>
    </lineage>
</organism>
<feature type="domain" description="Transposase putative helix-turn-helix" evidence="10">
    <location>
        <begin position="3"/>
        <end position="47"/>
    </location>
</feature>
<evidence type="ECO:0000256" key="5">
    <source>
        <dbReference type="ARBA" id="ARBA00022833"/>
    </source>
</evidence>
<name>A0A9P1KB54_9CYAN</name>
<dbReference type="EC" id="2.1.1.37" evidence="11"/>
<keyword evidence="7" id="KW-0233">DNA recombination</keyword>
<dbReference type="AlphaFoldDB" id="A0A9P1KB54"/>
<dbReference type="PANTHER" id="PTHR30405">
    <property type="entry name" value="TRANSPOSASE"/>
    <property type="match status" value="1"/>
</dbReference>
<dbReference type="GO" id="GO:0046872">
    <property type="term" value="F:metal ion binding"/>
    <property type="evidence" value="ECO:0007669"/>
    <property type="project" value="UniProtKB-KW"/>
</dbReference>
<evidence type="ECO:0000256" key="2">
    <source>
        <dbReference type="ARBA" id="ARBA00011044"/>
    </source>
</evidence>
<keyword evidence="4" id="KW-0479">Metal-binding</keyword>
<dbReference type="InterPro" id="IPR001959">
    <property type="entry name" value="Transposase"/>
</dbReference>
<evidence type="ECO:0000256" key="3">
    <source>
        <dbReference type="ARBA" id="ARBA00022578"/>
    </source>
</evidence>
<keyword evidence="6" id="KW-0238">DNA-binding</keyword>
<evidence type="ECO:0000256" key="4">
    <source>
        <dbReference type="ARBA" id="ARBA00022723"/>
    </source>
</evidence>
<feature type="domain" description="Cas12f1-like TNB" evidence="9">
    <location>
        <begin position="285"/>
        <end position="351"/>
    </location>
</feature>
<evidence type="ECO:0000259" key="9">
    <source>
        <dbReference type="Pfam" id="PF07282"/>
    </source>
</evidence>
<dbReference type="GO" id="GO:0003886">
    <property type="term" value="F:DNA (cytosine-5-)-methyltransferase activity"/>
    <property type="evidence" value="ECO:0007669"/>
    <property type="project" value="UniProtKB-EC"/>
</dbReference>
<dbReference type="InterPro" id="IPR010095">
    <property type="entry name" value="Cas12f1-like_TNB"/>
</dbReference>
<dbReference type="Proteomes" id="UP000032946">
    <property type="component" value="Chromosome"/>
</dbReference>
<evidence type="ECO:0000259" key="10">
    <source>
        <dbReference type="Pfam" id="PF12323"/>
    </source>
</evidence>
<protein>
    <submittedName>
        <fullName evidence="11">Transposase</fullName>
        <ecNumber evidence="11">2.1.1.37</ecNumber>
    </submittedName>
</protein>
<evidence type="ECO:0000259" key="8">
    <source>
        <dbReference type="Pfam" id="PF01385"/>
    </source>
</evidence>
<dbReference type="PANTHER" id="PTHR30405:SF25">
    <property type="entry name" value="RNA-GUIDED DNA ENDONUCLEASE INSQ-RELATED"/>
    <property type="match status" value="1"/>
</dbReference>
<evidence type="ECO:0000313" key="12">
    <source>
        <dbReference type="Proteomes" id="UP000032946"/>
    </source>
</evidence>
<evidence type="ECO:0000256" key="7">
    <source>
        <dbReference type="ARBA" id="ARBA00023172"/>
    </source>
</evidence>
<dbReference type="NCBIfam" id="NF040570">
    <property type="entry name" value="guided_TnpB"/>
    <property type="match status" value="1"/>
</dbReference>
<gene>
    <name evidence="11" type="ORF">ARTHRO_10082</name>
</gene>
<comment type="similarity">
    <text evidence="1">In the C-terminal section; belongs to the transposase 35 family.</text>
</comment>
<dbReference type="Pfam" id="PF12323">
    <property type="entry name" value="HTH_OrfB_IS605"/>
    <property type="match status" value="1"/>
</dbReference>
<dbReference type="InterPro" id="IPR021027">
    <property type="entry name" value="Transposase_put_HTH"/>
</dbReference>
<dbReference type="GO" id="GO:0032196">
    <property type="term" value="P:transposition"/>
    <property type="evidence" value="ECO:0007669"/>
    <property type="project" value="UniProtKB-KW"/>
</dbReference>
<keyword evidence="5" id="KW-0862">Zinc</keyword>
<dbReference type="GO" id="GO:0032259">
    <property type="term" value="P:methylation"/>
    <property type="evidence" value="ECO:0007669"/>
    <property type="project" value="UniProtKB-KW"/>
</dbReference>
<accession>A0A9P1KB54</accession>
<dbReference type="GO" id="GO:0003677">
    <property type="term" value="F:DNA binding"/>
    <property type="evidence" value="ECO:0007669"/>
    <property type="project" value="UniProtKB-KW"/>
</dbReference>
<dbReference type="GO" id="GO:0006310">
    <property type="term" value="P:DNA recombination"/>
    <property type="evidence" value="ECO:0007669"/>
    <property type="project" value="UniProtKB-KW"/>
</dbReference>
<evidence type="ECO:0000256" key="6">
    <source>
        <dbReference type="ARBA" id="ARBA00023125"/>
    </source>
</evidence>
<keyword evidence="12" id="KW-1185">Reference proteome</keyword>
<keyword evidence="3" id="KW-0815">Transposition</keyword>
<dbReference type="EMBL" id="FO818640">
    <property type="protein sequence ID" value="CDM92409.1"/>
    <property type="molecule type" value="Genomic_DNA"/>
</dbReference>
<comment type="similarity">
    <text evidence="2">In the N-terminal section; belongs to the transposase 2 family.</text>
</comment>
<dbReference type="Pfam" id="PF01385">
    <property type="entry name" value="OrfB_IS605"/>
    <property type="match status" value="1"/>
</dbReference>
<reference evidence="11 12" key="1">
    <citation type="submission" date="2014-02" db="EMBL/GenBank/DDBJ databases">
        <authorList>
            <person name="Genoscope - CEA"/>
        </authorList>
    </citation>
    <scope>NUCLEOTIDE SEQUENCE [LARGE SCALE GENOMIC DNA]</scope>
    <source>
        <strain evidence="11 12">PCC 8005</strain>
    </source>
</reference>
<dbReference type="InterPro" id="IPR051399">
    <property type="entry name" value="RNA-guided_DNA_endo/Transpos"/>
</dbReference>
<evidence type="ECO:0000256" key="1">
    <source>
        <dbReference type="ARBA" id="ARBA00008761"/>
    </source>
</evidence>
<keyword evidence="11" id="KW-0489">Methyltransferase</keyword>
<proteinExistence type="inferred from homology"/>
<dbReference type="NCBIfam" id="TIGR01766">
    <property type="entry name" value="IS200/IS605 family accessory protein TnpB-like domain"/>
    <property type="match status" value="1"/>
</dbReference>
<feature type="domain" description="Probable transposase IS891/IS1136/IS1341" evidence="8">
    <location>
        <begin position="162"/>
        <end position="273"/>
    </location>
</feature>
<evidence type="ECO:0000313" key="11">
    <source>
        <dbReference type="EMBL" id="CDM92409.1"/>
    </source>
</evidence>
<dbReference type="Pfam" id="PF07282">
    <property type="entry name" value="Cas12f1-like_TNB"/>
    <property type="match status" value="1"/>
</dbReference>
<sequence length="432" mass="49789">MPYKAFRTKLKLNDRQATLMAKHAGYARFVFNWGLHLWMSAYEEGLKPNVNSIKKVFTHYVKPQYPWMSELSSKVDQYAFINLGDAFKRFFKGISSYPKFKKKGHHDSFTLDNSGKPFNLSGTRHKLPFVGWVSTFEALPESWVKKVTLTRQAGDWYMSFFVEITPEITPKYRERIGVDLGINNWATCSDGTQFSNPKAYKAATKKLARLQRHLSRKVKGSKNWAKCLLKVQKLHQRVANIRRDTIHKITTFLAKNHSQVVIEDLNVSGMLKNHGLAGSIADASFYEFRRQLGDKAEHYGSKLIIADRFYPSSQLCSNCGYRQKMPLVRRTFECPNCGLKIDRDLNASINLEKSLSFRRLHLWTGCCRQSRTKQEININIRLYPVLFKFYRAAAGIDGYTHLVESIRFTISTAEFSSFHSIMGKTNPRCSTV</sequence>
<keyword evidence="11" id="KW-0808">Transferase</keyword>